<evidence type="ECO:0000313" key="7">
    <source>
        <dbReference type="Proteomes" id="UP000310189"/>
    </source>
</evidence>
<proteinExistence type="predicted"/>
<gene>
    <name evidence="6" type="ORF">E3P99_03363</name>
</gene>
<organism evidence="6 7">
    <name type="scientific">Wallemia hederae</name>
    <dbReference type="NCBI Taxonomy" id="1540922"/>
    <lineage>
        <taxon>Eukaryota</taxon>
        <taxon>Fungi</taxon>
        <taxon>Dikarya</taxon>
        <taxon>Basidiomycota</taxon>
        <taxon>Wallemiomycotina</taxon>
        <taxon>Wallemiomycetes</taxon>
        <taxon>Wallemiales</taxon>
        <taxon>Wallemiaceae</taxon>
        <taxon>Wallemia</taxon>
    </lineage>
</organism>
<dbReference type="OrthoDB" id="3026777at2759"/>
<dbReference type="Gene3D" id="1.20.1250.20">
    <property type="entry name" value="MFS general substrate transporter like domains"/>
    <property type="match status" value="1"/>
</dbReference>
<dbReference type="GO" id="GO:0016020">
    <property type="term" value="C:membrane"/>
    <property type="evidence" value="ECO:0007669"/>
    <property type="project" value="UniProtKB-SubCell"/>
</dbReference>
<keyword evidence="3 5" id="KW-1133">Transmembrane helix</keyword>
<feature type="transmembrane region" description="Helical" evidence="5">
    <location>
        <begin position="106"/>
        <end position="125"/>
    </location>
</feature>
<feature type="transmembrane region" description="Helical" evidence="5">
    <location>
        <begin position="203"/>
        <end position="225"/>
    </location>
</feature>
<keyword evidence="2 5" id="KW-0812">Transmembrane</keyword>
<dbReference type="SUPFAM" id="SSF103473">
    <property type="entry name" value="MFS general substrate transporter"/>
    <property type="match status" value="1"/>
</dbReference>
<feature type="transmembrane region" description="Helical" evidence="5">
    <location>
        <begin position="350"/>
        <end position="370"/>
    </location>
</feature>
<evidence type="ECO:0000256" key="1">
    <source>
        <dbReference type="ARBA" id="ARBA00004141"/>
    </source>
</evidence>
<comment type="subcellular location">
    <subcellularLocation>
        <location evidence="1">Membrane</location>
        <topology evidence="1">Multi-pass membrane protein</topology>
    </subcellularLocation>
</comment>
<dbReference type="AlphaFoldDB" id="A0A4T0FG53"/>
<dbReference type="GO" id="GO:0022857">
    <property type="term" value="F:transmembrane transporter activity"/>
    <property type="evidence" value="ECO:0007669"/>
    <property type="project" value="InterPro"/>
</dbReference>
<dbReference type="InterPro" id="IPR036259">
    <property type="entry name" value="MFS_trans_sf"/>
</dbReference>
<feature type="transmembrane region" description="Helical" evidence="5">
    <location>
        <begin position="137"/>
        <end position="155"/>
    </location>
</feature>
<dbReference type="EMBL" id="SPNW01000063">
    <property type="protein sequence ID" value="TIA87141.1"/>
    <property type="molecule type" value="Genomic_DNA"/>
</dbReference>
<dbReference type="PANTHER" id="PTHR23507:SF1">
    <property type="entry name" value="FI18259P1-RELATED"/>
    <property type="match status" value="1"/>
</dbReference>
<evidence type="ECO:0008006" key="8">
    <source>
        <dbReference type="Google" id="ProtNLM"/>
    </source>
</evidence>
<dbReference type="Pfam" id="PF07690">
    <property type="entry name" value="MFS_1"/>
    <property type="match status" value="1"/>
</dbReference>
<keyword evidence="7" id="KW-1185">Reference proteome</keyword>
<accession>A0A4T0FG53</accession>
<dbReference type="PANTHER" id="PTHR23507">
    <property type="entry name" value="ZGC:174356"/>
    <property type="match status" value="1"/>
</dbReference>
<evidence type="ECO:0000256" key="5">
    <source>
        <dbReference type="SAM" id="Phobius"/>
    </source>
</evidence>
<feature type="transmembrane region" description="Helical" evidence="5">
    <location>
        <begin position="231"/>
        <end position="253"/>
    </location>
</feature>
<feature type="transmembrane region" description="Helical" evidence="5">
    <location>
        <begin position="416"/>
        <end position="435"/>
    </location>
</feature>
<keyword evidence="4 5" id="KW-0472">Membrane</keyword>
<reference evidence="6 7" key="1">
    <citation type="submission" date="2019-03" db="EMBL/GenBank/DDBJ databases">
        <title>Sequencing 23 genomes of Wallemia ichthyophaga.</title>
        <authorList>
            <person name="Gostincar C."/>
        </authorList>
    </citation>
    <scope>NUCLEOTIDE SEQUENCE [LARGE SCALE GENOMIC DNA]</scope>
    <source>
        <strain evidence="6 7">EXF-5753</strain>
    </source>
</reference>
<evidence type="ECO:0000313" key="6">
    <source>
        <dbReference type="EMBL" id="TIA87141.1"/>
    </source>
</evidence>
<name>A0A4T0FG53_9BASI</name>
<feature type="transmembrane region" description="Helical" evidence="5">
    <location>
        <begin position="478"/>
        <end position="502"/>
    </location>
</feature>
<comment type="caution">
    <text evidence="6">The sequence shown here is derived from an EMBL/GenBank/DDBJ whole genome shotgun (WGS) entry which is preliminary data.</text>
</comment>
<feature type="transmembrane region" description="Helical" evidence="5">
    <location>
        <begin position="441"/>
        <end position="466"/>
    </location>
</feature>
<dbReference type="Proteomes" id="UP000310189">
    <property type="component" value="Unassembled WGS sequence"/>
</dbReference>
<sequence length="529" mass="57176">MSNAVRVDEPIAVQDEVNNVANDLSGAGFNPHVVADSESDEYTPPTSTARPSQVHYLWPCYGLYAMAVGMTFAPNLEVRSKIICESYGVAGDCDSVPTFKNDVADLTIKLSLITGILACLTTSYWSSWSDRIGRLPVITLTSAGYFLCNAINAYVSTRLNPSEMYLLYVSAAVDGISGSQSTVMALSHAYASDCTDNGSRAHVFSQLMGILFLGVAAGPALATVITKYTGAFENAFIAASVASILMLIISLIIPESLTKKKRDDLHNLHNQPSVHSMHTVHRSPSIIDNIKKPFTILAPRKDGDDKSWNYNLLALSIAYVPIVLAIGAVQIKFLYTKFTFDFDVEDLGKFIAYIGTVRALSLLVIIPFTIKRLRRWLKPSIELPTATIYEDEDEDTINEDLLAKCTNQSEIKFDLMLLRVCLILDALAYLGLAFSPGVLSFAAFSAMSALGGGTNPSAISSLALLVSPSKTESSAVRLGLFSAIQASGAQIVGPLLYGMIYARSPGSLFLVIIGATYLISIAATFFIKY</sequence>
<feature type="transmembrane region" description="Helical" evidence="5">
    <location>
        <begin position="310"/>
        <end position="330"/>
    </location>
</feature>
<evidence type="ECO:0000256" key="3">
    <source>
        <dbReference type="ARBA" id="ARBA00022989"/>
    </source>
</evidence>
<protein>
    <recommendedName>
        <fullName evidence="8">Major facilitator superfamily (MFS) profile domain-containing protein</fullName>
    </recommendedName>
</protein>
<feature type="transmembrane region" description="Helical" evidence="5">
    <location>
        <begin position="508"/>
        <end position="527"/>
    </location>
</feature>
<evidence type="ECO:0000256" key="2">
    <source>
        <dbReference type="ARBA" id="ARBA00022692"/>
    </source>
</evidence>
<evidence type="ECO:0000256" key="4">
    <source>
        <dbReference type="ARBA" id="ARBA00023136"/>
    </source>
</evidence>
<dbReference type="InterPro" id="IPR011701">
    <property type="entry name" value="MFS"/>
</dbReference>